<name>W1X9A9_9ZZZZ</name>
<organism evidence="1">
    <name type="scientific">human gut metagenome</name>
    <dbReference type="NCBI Taxonomy" id="408170"/>
    <lineage>
        <taxon>unclassified sequences</taxon>
        <taxon>metagenomes</taxon>
        <taxon>organismal metagenomes</taxon>
    </lineage>
</organism>
<protein>
    <submittedName>
        <fullName evidence="1">DNA polymerase III subunit alpha</fullName>
    </submittedName>
</protein>
<dbReference type="AlphaFoldDB" id="W1X9A9"/>
<comment type="caution">
    <text evidence="1">The sequence shown here is derived from an EMBL/GenBank/DDBJ whole genome shotgun (WGS) entry which is preliminary data.</text>
</comment>
<accession>W1X9A9</accession>
<gene>
    <name evidence="1" type="ORF">Q604_UNBC17827G0001</name>
</gene>
<evidence type="ECO:0000313" key="1">
    <source>
        <dbReference type="EMBL" id="ETJ25384.1"/>
    </source>
</evidence>
<dbReference type="EMBL" id="AZMM01017827">
    <property type="protein sequence ID" value="ETJ25384.1"/>
    <property type="molecule type" value="Genomic_DNA"/>
</dbReference>
<sequence>ERQKFRVPRDRWISLESDAVSVLRDQLGEENVKVEDN</sequence>
<feature type="non-terminal residue" evidence="1">
    <location>
        <position position="1"/>
    </location>
</feature>
<proteinExistence type="predicted"/>
<reference evidence="1" key="1">
    <citation type="submission" date="2013-12" db="EMBL/GenBank/DDBJ databases">
        <title>A Varibaculum cambriense genome reconstructed from a premature infant gut community with otherwise low bacterial novelty that shifts toward anaerobic metabolism during the third week of life.</title>
        <authorList>
            <person name="Brown C.T."/>
            <person name="Sharon I."/>
            <person name="Thomas B.C."/>
            <person name="Castelle C.J."/>
            <person name="Morowitz M.J."/>
            <person name="Banfield J.F."/>
        </authorList>
    </citation>
    <scope>NUCLEOTIDE SEQUENCE</scope>
</reference>